<name>A0A0D0BPQ8_9AGAM</name>
<dbReference type="HOGENOM" id="CLU_2098454_0_0_1"/>
<gene>
    <name evidence="1" type="ORF">CY34DRAFT_564357</name>
</gene>
<reference evidence="1 2" key="1">
    <citation type="submission" date="2014-04" db="EMBL/GenBank/DDBJ databases">
        <authorList>
            <consortium name="DOE Joint Genome Institute"/>
            <person name="Kuo A."/>
            <person name="Ruytinx J."/>
            <person name="Rineau F."/>
            <person name="Colpaert J."/>
            <person name="Kohler A."/>
            <person name="Nagy L.G."/>
            <person name="Floudas D."/>
            <person name="Copeland A."/>
            <person name="Barry K.W."/>
            <person name="Cichocki N."/>
            <person name="Veneault-Fourrey C."/>
            <person name="LaButti K."/>
            <person name="Lindquist E.A."/>
            <person name="Lipzen A."/>
            <person name="Lundell T."/>
            <person name="Morin E."/>
            <person name="Murat C."/>
            <person name="Sun H."/>
            <person name="Tunlid A."/>
            <person name="Henrissat B."/>
            <person name="Grigoriev I.V."/>
            <person name="Hibbett D.S."/>
            <person name="Martin F."/>
            <person name="Nordberg H.P."/>
            <person name="Cantor M.N."/>
            <person name="Hua S.X."/>
        </authorList>
    </citation>
    <scope>NUCLEOTIDE SEQUENCE [LARGE SCALE GENOMIC DNA]</scope>
    <source>
        <strain evidence="1 2">UH-Slu-Lm8-n1</strain>
    </source>
</reference>
<proteinExistence type="predicted"/>
<dbReference type="EMBL" id="KN835178">
    <property type="protein sequence ID" value="KIK45123.1"/>
    <property type="molecule type" value="Genomic_DNA"/>
</dbReference>
<accession>A0A0D0BPQ8</accession>
<dbReference type="Proteomes" id="UP000054485">
    <property type="component" value="Unassembled WGS sequence"/>
</dbReference>
<dbReference type="AlphaFoldDB" id="A0A0D0BPQ8"/>
<organism evidence="1 2">
    <name type="scientific">Suillus luteus UH-Slu-Lm8-n1</name>
    <dbReference type="NCBI Taxonomy" id="930992"/>
    <lineage>
        <taxon>Eukaryota</taxon>
        <taxon>Fungi</taxon>
        <taxon>Dikarya</taxon>
        <taxon>Basidiomycota</taxon>
        <taxon>Agaricomycotina</taxon>
        <taxon>Agaricomycetes</taxon>
        <taxon>Agaricomycetidae</taxon>
        <taxon>Boletales</taxon>
        <taxon>Suillineae</taxon>
        <taxon>Suillaceae</taxon>
        <taxon>Suillus</taxon>
    </lineage>
</organism>
<evidence type="ECO:0000313" key="2">
    <source>
        <dbReference type="Proteomes" id="UP000054485"/>
    </source>
</evidence>
<protein>
    <submittedName>
        <fullName evidence="1">Uncharacterized protein</fullName>
    </submittedName>
</protein>
<keyword evidence="2" id="KW-1185">Reference proteome</keyword>
<sequence length="116" mass="13147">MELTPYKSRKSPPSPWMSQPTLWQSDILCYGQTPFPPICIPVLKPHSLWPQRALHTMGMEGSPDQCSGYVPAALVLILSSTKSSYVEDTDHDYYVQHGLYSRWLSDASIMRRDGCN</sequence>
<evidence type="ECO:0000313" key="1">
    <source>
        <dbReference type="EMBL" id="KIK45123.1"/>
    </source>
</evidence>
<reference evidence="2" key="2">
    <citation type="submission" date="2015-01" db="EMBL/GenBank/DDBJ databases">
        <title>Evolutionary Origins and Diversification of the Mycorrhizal Mutualists.</title>
        <authorList>
            <consortium name="DOE Joint Genome Institute"/>
            <consortium name="Mycorrhizal Genomics Consortium"/>
            <person name="Kohler A."/>
            <person name="Kuo A."/>
            <person name="Nagy L.G."/>
            <person name="Floudas D."/>
            <person name="Copeland A."/>
            <person name="Barry K.W."/>
            <person name="Cichocki N."/>
            <person name="Veneault-Fourrey C."/>
            <person name="LaButti K."/>
            <person name="Lindquist E.A."/>
            <person name="Lipzen A."/>
            <person name="Lundell T."/>
            <person name="Morin E."/>
            <person name="Murat C."/>
            <person name="Riley R."/>
            <person name="Ohm R."/>
            <person name="Sun H."/>
            <person name="Tunlid A."/>
            <person name="Henrissat B."/>
            <person name="Grigoriev I.V."/>
            <person name="Hibbett D.S."/>
            <person name="Martin F."/>
        </authorList>
    </citation>
    <scope>NUCLEOTIDE SEQUENCE [LARGE SCALE GENOMIC DNA]</scope>
    <source>
        <strain evidence="2">UH-Slu-Lm8-n1</strain>
    </source>
</reference>
<dbReference type="InParanoid" id="A0A0D0BPQ8"/>
<dbReference type="OrthoDB" id="10550648at2759"/>